<organism evidence="2 3">
    <name type="scientific">Brassica oleracea var. oleracea</name>
    <dbReference type="NCBI Taxonomy" id="109376"/>
    <lineage>
        <taxon>Eukaryota</taxon>
        <taxon>Viridiplantae</taxon>
        <taxon>Streptophyta</taxon>
        <taxon>Embryophyta</taxon>
        <taxon>Tracheophyta</taxon>
        <taxon>Spermatophyta</taxon>
        <taxon>Magnoliopsida</taxon>
        <taxon>eudicotyledons</taxon>
        <taxon>Gunneridae</taxon>
        <taxon>Pentapetalae</taxon>
        <taxon>rosids</taxon>
        <taxon>malvids</taxon>
        <taxon>Brassicales</taxon>
        <taxon>Brassicaceae</taxon>
        <taxon>Brassiceae</taxon>
        <taxon>Brassica</taxon>
    </lineage>
</organism>
<feature type="compositionally biased region" description="Basic and acidic residues" evidence="1">
    <location>
        <begin position="191"/>
        <end position="205"/>
    </location>
</feature>
<accession>A0A0D3AQC0</accession>
<name>A0A0D3AQC0_BRAOL</name>
<dbReference type="AlphaFoldDB" id="A0A0D3AQC0"/>
<proteinExistence type="predicted"/>
<sequence length="228" mass="25831">MRQPVTMWLPAWTKERERKRLVCCEGGDQGAGERGGKSFVFWLHPVKLKSEDNPLSLYCDEKFERSDGSGSRLINDVEEAFLIGSYLDVPIGQEISSSVYDLILRDGLLEMWKKICWGNWLSVSQGIAEDASDLVSGFATIGDGLSESVDYRNEYWDSGEYDDDDDIGYVRQPNEDETWFLAHEIDYPCDHEKATTHGSPDHATKDEEDGQSYTEEASYISGEQYPQA</sequence>
<keyword evidence="3" id="KW-1185">Reference proteome</keyword>
<evidence type="ECO:0000256" key="1">
    <source>
        <dbReference type="SAM" id="MobiDB-lite"/>
    </source>
</evidence>
<reference evidence="2" key="2">
    <citation type="submission" date="2015-03" db="UniProtKB">
        <authorList>
            <consortium name="EnsemblPlants"/>
        </authorList>
    </citation>
    <scope>IDENTIFICATION</scope>
</reference>
<dbReference type="eggNOG" id="KOG0667">
    <property type="taxonomic scope" value="Eukaryota"/>
</dbReference>
<dbReference type="Gramene" id="Bo2g080560.1">
    <property type="protein sequence ID" value="Bo2g080560.1"/>
    <property type="gene ID" value="Bo2g080560"/>
</dbReference>
<dbReference type="OMA" id="NEDETWF"/>
<reference evidence="2 3" key="1">
    <citation type="journal article" date="2014" name="Genome Biol.">
        <title>Transcriptome and methylome profiling reveals relics of genome dominance in the mesopolyploid Brassica oleracea.</title>
        <authorList>
            <person name="Parkin I.A."/>
            <person name="Koh C."/>
            <person name="Tang H."/>
            <person name="Robinson S.J."/>
            <person name="Kagale S."/>
            <person name="Clarke W.E."/>
            <person name="Town C.D."/>
            <person name="Nixon J."/>
            <person name="Krishnakumar V."/>
            <person name="Bidwell S.L."/>
            <person name="Denoeud F."/>
            <person name="Belcram H."/>
            <person name="Links M.G."/>
            <person name="Just J."/>
            <person name="Clarke C."/>
            <person name="Bender T."/>
            <person name="Huebert T."/>
            <person name="Mason A.S."/>
            <person name="Pires J.C."/>
            <person name="Barker G."/>
            <person name="Moore J."/>
            <person name="Walley P.G."/>
            <person name="Manoli S."/>
            <person name="Batley J."/>
            <person name="Edwards D."/>
            <person name="Nelson M.N."/>
            <person name="Wang X."/>
            <person name="Paterson A.H."/>
            <person name="King G."/>
            <person name="Bancroft I."/>
            <person name="Chalhoub B."/>
            <person name="Sharpe A.G."/>
        </authorList>
    </citation>
    <scope>NUCLEOTIDE SEQUENCE</scope>
    <source>
        <strain evidence="2 3">cv. TO1000</strain>
    </source>
</reference>
<evidence type="ECO:0000313" key="2">
    <source>
        <dbReference type="EnsemblPlants" id="Bo2g080560.1"/>
    </source>
</evidence>
<dbReference type="EnsemblPlants" id="Bo2g080560.1">
    <property type="protein sequence ID" value="Bo2g080560.1"/>
    <property type="gene ID" value="Bo2g080560"/>
</dbReference>
<dbReference type="HOGENOM" id="CLU_1216246_0_0_1"/>
<dbReference type="Proteomes" id="UP000032141">
    <property type="component" value="Chromosome C2"/>
</dbReference>
<dbReference type="STRING" id="109376.A0A0D3AQC0"/>
<evidence type="ECO:0000313" key="3">
    <source>
        <dbReference type="Proteomes" id="UP000032141"/>
    </source>
</evidence>
<protein>
    <submittedName>
        <fullName evidence="2">Uncharacterized protein</fullName>
    </submittedName>
</protein>
<feature type="region of interest" description="Disordered" evidence="1">
    <location>
        <begin position="191"/>
        <end position="228"/>
    </location>
</feature>